<keyword evidence="9" id="KW-1185">Reference proteome</keyword>
<dbReference type="GO" id="GO:0006508">
    <property type="term" value="P:proteolysis"/>
    <property type="evidence" value="ECO:0007669"/>
    <property type="project" value="UniProtKB-KW"/>
</dbReference>
<evidence type="ECO:0000313" key="8">
    <source>
        <dbReference type="EMBL" id="ODV88156.1"/>
    </source>
</evidence>
<evidence type="ECO:0000256" key="1">
    <source>
        <dbReference type="ARBA" id="ARBA00009431"/>
    </source>
</evidence>
<dbReference type="Gene3D" id="1.10.287.410">
    <property type="match status" value="1"/>
</dbReference>
<dbReference type="PANTHER" id="PTHR11802:SF113">
    <property type="entry name" value="SERINE CARBOXYPEPTIDASE CTSA-4.1"/>
    <property type="match status" value="1"/>
</dbReference>
<dbReference type="EC" id="3.4.16.-" evidence="7"/>
<evidence type="ECO:0000256" key="6">
    <source>
        <dbReference type="ARBA" id="ARBA00023180"/>
    </source>
</evidence>
<evidence type="ECO:0000313" key="9">
    <source>
        <dbReference type="Proteomes" id="UP000094801"/>
    </source>
</evidence>
<keyword evidence="3 7" id="KW-0645">Protease</keyword>
<evidence type="ECO:0000256" key="2">
    <source>
        <dbReference type="ARBA" id="ARBA00022645"/>
    </source>
</evidence>
<dbReference type="InterPro" id="IPR001563">
    <property type="entry name" value="Peptidase_S10"/>
</dbReference>
<gene>
    <name evidence="8" type="ORF">CANARDRAFT_192635</name>
</gene>
<dbReference type="SUPFAM" id="SSF53474">
    <property type="entry name" value="alpha/beta-Hydrolases"/>
    <property type="match status" value="1"/>
</dbReference>
<dbReference type="STRING" id="983967.A0A1E4T8T0"/>
<keyword evidence="6" id="KW-0325">Glycoprotein</keyword>
<dbReference type="OrthoDB" id="443318at2759"/>
<dbReference type="AlphaFoldDB" id="A0A1E4T8T0"/>
<evidence type="ECO:0000256" key="5">
    <source>
        <dbReference type="ARBA" id="ARBA00022801"/>
    </source>
</evidence>
<dbReference type="InterPro" id="IPR018202">
    <property type="entry name" value="Ser_caboxypep_ser_AS"/>
</dbReference>
<dbReference type="PANTHER" id="PTHR11802">
    <property type="entry name" value="SERINE PROTEASE FAMILY S10 SERINE CARBOXYPEPTIDASE"/>
    <property type="match status" value="1"/>
</dbReference>
<evidence type="ECO:0000256" key="4">
    <source>
        <dbReference type="ARBA" id="ARBA00022729"/>
    </source>
</evidence>
<dbReference type="Pfam" id="PF00450">
    <property type="entry name" value="Peptidase_S10"/>
    <property type="match status" value="1"/>
</dbReference>
<accession>A0A1E4T8T0</accession>
<organism evidence="8 9">
    <name type="scientific">[Candida] arabinofermentans NRRL YB-2248</name>
    <dbReference type="NCBI Taxonomy" id="983967"/>
    <lineage>
        <taxon>Eukaryota</taxon>
        <taxon>Fungi</taxon>
        <taxon>Dikarya</taxon>
        <taxon>Ascomycota</taxon>
        <taxon>Saccharomycotina</taxon>
        <taxon>Pichiomycetes</taxon>
        <taxon>Pichiales</taxon>
        <taxon>Pichiaceae</taxon>
        <taxon>Ogataea</taxon>
        <taxon>Ogataea/Candida clade</taxon>
    </lineage>
</organism>
<evidence type="ECO:0000256" key="7">
    <source>
        <dbReference type="RuleBase" id="RU361156"/>
    </source>
</evidence>
<dbReference type="GO" id="GO:0004185">
    <property type="term" value="F:serine-type carboxypeptidase activity"/>
    <property type="evidence" value="ECO:0007669"/>
    <property type="project" value="UniProtKB-UniRule"/>
</dbReference>
<keyword evidence="4" id="KW-0732">Signal</keyword>
<dbReference type="InterPro" id="IPR029058">
    <property type="entry name" value="AB_hydrolase_fold"/>
</dbReference>
<keyword evidence="2 7" id="KW-0121">Carboxypeptidase</keyword>
<comment type="similarity">
    <text evidence="1 7">Belongs to the peptidase S10 family.</text>
</comment>
<keyword evidence="5 7" id="KW-0378">Hydrolase</keyword>
<dbReference type="Gene3D" id="3.40.50.1820">
    <property type="entry name" value="alpha/beta hydrolase"/>
    <property type="match status" value="1"/>
</dbReference>
<dbReference type="GO" id="GO:0000324">
    <property type="term" value="C:fungal-type vacuole"/>
    <property type="evidence" value="ECO:0007669"/>
    <property type="project" value="TreeGrafter"/>
</dbReference>
<dbReference type="EMBL" id="KV453847">
    <property type="protein sequence ID" value="ODV88156.1"/>
    <property type="molecule type" value="Genomic_DNA"/>
</dbReference>
<dbReference type="PRINTS" id="PR00724">
    <property type="entry name" value="CRBOXYPTASEC"/>
</dbReference>
<name>A0A1E4T8T0_9ASCO</name>
<reference evidence="9" key="1">
    <citation type="submission" date="2016-04" db="EMBL/GenBank/DDBJ databases">
        <title>Comparative genomics of biotechnologically important yeasts.</title>
        <authorList>
            <consortium name="DOE Joint Genome Institute"/>
            <person name="Riley R."/>
            <person name="Haridas S."/>
            <person name="Wolfe K.H."/>
            <person name="Lopes M.R."/>
            <person name="Hittinger C.T."/>
            <person name="Goker M."/>
            <person name="Salamov A."/>
            <person name="Wisecaver J."/>
            <person name="Long T.M."/>
            <person name="Aerts A.L."/>
            <person name="Barry K."/>
            <person name="Choi C."/>
            <person name="Clum A."/>
            <person name="Coughlan A.Y."/>
            <person name="Deshpande S."/>
            <person name="Douglass A.P."/>
            <person name="Hanson S.J."/>
            <person name="Klenk H.-P."/>
            <person name="Labutti K."/>
            <person name="Lapidus A."/>
            <person name="Lindquist E."/>
            <person name="Lipzen A."/>
            <person name="Meier-Kolthoff J.P."/>
            <person name="Ohm R.A."/>
            <person name="Otillar R.P."/>
            <person name="Pangilinan J."/>
            <person name="Peng Y."/>
            <person name="Rokas A."/>
            <person name="Rosa C.A."/>
            <person name="Scheuner C."/>
            <person name="Sibirny A.A."/>
            <person name="Slot J.C."/>
            <person name="Stielow J.B."/>
            <person name="Sun H."/>
            <person name="Kurtzman C.P."/>
            <person name="Blackwell M."/>
            <person name="Grigoriev I.V."/>
            <person name="Jeffries T.W."/>
        </authorList>
    </citation>
    <scope>NUCLEOTIDE SEQUENCE [LARGE SCALE GENOMIC DNA]</scope>
    <source>
        <strain evidence="9">NRRL YB-2248</strain>
    </source>
</reference>
<sequence>MLRISDLDRPQVLHELISKGTVDRNDVTEDVYESWKAMESTVGKLALENAFNEYLTGQCSPRTSTLVKSILETKSKEEKYESVKMEKLPNYELRVNSHESTNPLLLGVDTVAQSAGYFDINEEDKHLFYWFFESRNDPKNDPIILWLNGGPGCSSMTGLFFELGPSSINGTSLTPIYNPFSWNNNASVIFLEQPVGVGYSYASSSSVTSSKVAAQDVYAFLELFFTKFNFYSKNNFVIAGESYAGHYIPSIASEILSHPDRSFELTSLMIGNGLTDSLIQYAWYGPMACNATLSGYKQLISDEECEKIDTMYGRCKRLIQACYNSQTALTCLPANLYCERIMGPFEATGLNYYDIRTTCDAGTDLCYTALDYVDQYLNLPEVMLTLGAEVDKYTGCDDTVFRNFIFSGDEPKPFQQFIAEVLDANLPVLIYAGDKDYICNWLGNLAWTEALEWKDSLSYQEADFKPWISNIDGDSAGLVKTNGQFTFARVFEAGHMVPYDQPSNALDMVNRWIAGDYSFA</sequence>
<dbReference type="PROSITE" id="PS00131">
    <property type="entry name" value="CARBOXYPEPT_SER_SER"/>
    <property type="match status" value="1"/>
</dbReference>
<proteinExistence type="inferred from homology"/>
<protein>
    <recommendedName>
        <fullName evidence="7">Carboxypeptidase</fullName>
        <ecNumber evidence="7">3.4.16.-</ecNumber>
    </recommendedName>
</protein>
<evidence type="ECO:0000256" key="3">
    <source>
        <dbReference type="ARBA" id="ARBA00022670"/>
    </source>
</evidence>
<dbReference type="Proteomes" id="UP000094801">
    <property type="component" value="Unassembled WGS sequence"/>
</dbReference>